<dbReference type="InterPro" id="IPR001348">
    <property type="entry name" value="ATP_PRibTrfase_HisG"/>
</dbReference>
<comment type="pathway">
    <text evidence="3 16">Amino-acid biosynthesis; L-histidine biosynthesis; L-histidine from 5-phospho-alpha-D-ribose 1-diphosphate: step 1/9.</text>
</comment>
<accession>A0A7C8BSJ9</accession>
<keyword evidence="6 16" id="KW-0963">Cytoplasm</keyword>
<protein>
    <recommendedName>
        <fullName evidence="15 16">Multifunctional fusion protein</fullName>
    </recommendedName>
    <domain>
        <recommendedName>
            <fullName evidence="16">ATP phosphoribosyltransferase</fullName>
            <shortName evidence="16">ATP-PRT</shortName>
            <shortName evidence="16">ATP-PRTase</shortName>
            <ecNumber evidence="16">2.4.2.17</ecNumber>
        </recommendedName>
    </domain>
    <domain>
        <recommendedName>
            <fullName evidence="15">ATP phosphoribosyltransferase regulatory subunit</fullName>
        </recommendedName>
    </domain>
</protein>
<dbReference type="AlphaFoldDB" id="A0A7C8BSJ9"/>
<dbReference type="SUPFAM" id="SSF53850">
    <property type="entry name" value="Periplasmic binding protein-like II"/>
    <property type="match status" value="1"/>
</dbReference>
<keyword evidence="11 16" id="KW-0067">ATP-binding</keyword>
<dbReference type="GO" id="GO:0005524">
    <property type="term" value="F:ATP binding"/>
    <property type="evidence" value="ECO:0007669"/>
    <property type="project" value="UniProtKB-KW"/>
</dbReference>
<keyword evidence="7 16" id="KW-0028">Amino-acid biosynthesis</keyword>
<dbReference type="InterPro" id="IPR006195">
    <property type="entry name" value="aa-tRNA-synth_II"/>
</dbReference>
<dbReference type="Gene3D" id="3.30.930.10">
    <property type="entry name" value="Bira Bifunctional Protein, Domain 2"/>
    <property type="match status" value="1"/>
</dbReference>
<dbReference type="Gene3D" id="3.40.190.10">
    <property type="entry name" value="Periplasmic binding protein-like II"/>
    <property type="match status" value="2"/>
</dbReference>
<name>A0A7C8BSJ9_9ACTN</name>
<evidence type="ECO:0000256" key="3">
    <source>
        <dbReference type="ARBA" id="ARBA00004667"/>
    </source>
</evidence>
<dbReference type="Pfam" id="PF01634">
    <property type="entry name" value="HisG"/>
    <property type="match status" value="1"/>
</dbReference>
<dbReference type="CDD" id="cd13595">
    <property type="entry name" value="PBP2_HisGs"/>
    <property type="match status" value="1"/>
</dbReference>
<dbReference type="InterPro" id="IPR013820">
    <property type="entry name" value="ATP_PRibTrfase_cat"/>
</dbReference>
<dbReference type="PANTHER" id="PTHR21403:SF8">
    <property type="entry name" value="ATP PHOSPHORIBOSYLTRANSFERASE"/>
    <property type="match status" value="1"/>
</dbReference>
<dbReference type="CDD" id="cd00773">
    <property type="entry name" value="HisRS-like_core"/>
    <property type="match status" value="1"/>
</dbReference>
<evidence type="ECO:0000256" key="15">
    <source>
        <dbReference type="HAMAP-Rule" id="MF_00125"/>
    </source>
</evidence>
<dbReference type="GO" id="GO:0003879">
    <property type="term" value="F:ATP phosphoribosyltransferase activity"/>
    <property type="evidence" value="ECO:0007669"/>
    <property type="project" value="UniProtKB-UniRule"/>
</dbReference>
<keyword evidence="9 16" id="KW-0808">Transferase</keyword>
<dbReference type="PANTHER" id="PTHR21403">
    <property type="entry name" value="ATP PHOSPHORIBOSYLTRANSFERASE ATP-PRTASE"/>
    <property type="match status" value="1"/>
</dbReference>
<dbReference type="EC" id="2.4.2.17" evidence="16"/>
<comment type="subunit">
    <text evidence="16">Heteromultimer composed of HisG and HisZ subunits.</text>
</comment>
<evidence type="ECO:0000256" key="14">
    <source>
        <dbReference type="ARBA" id="ARBA00025246"/>
    </source>
</evidence>
<comment type="similarity">
    <text evidence="4 15">Belongs to the class-II aminoacyl-tRNA synthetase family. HisZ subfamily.</text>
</comment>
<dbReference type="InterPro" id="IPR024893">
    <property type="entry name" value="ATP_PRibTrfase_HisG_short"/>
</dbReference>
<evidence type="ECO:0000256" key="9">
    <source>
        <dbReference type="ARBA" id="ARBA00022679"/>
    </source>
</evidence>
<proteinExistence type="inferred from homology"/>
<dbReference type="InterPro" id="IPR018198">
    <property type="entry name" value="ATP_PRibTrfase_CS"/>
</dbReference>
<evidence type="ECO:0000256" key="16">
    <source>
        <dbReference type="HAMAP-Rule" id="MF_01018"/>
    </source>
</evidence>
<dbReference type="HAMAP" id="MF_01018">
    <property type="entry name" value="HisG_Short"/>
    <property type="match status" value="1"/>
</dbReference>
<dbReference type="UniPathway" id="UPA00031">
    <property type="reaction ID" value="UER00006"/>
</dbReference>
<keyword evidence="12 16" id="KW-0368">Histidine biosynthesis</keyword>
<dbReference type="GO" id="GO:0005737">
    <property type="term" value="C:cytoplasm"/>
    <property type="evidence" value="ECO:0007669"/>
    <property type="project" value="UniProtKB-SubCell"/>
</dbReference>
<dbReference type="HAMAP" id="MF_00125">
    <property type="entry name" value="HisZ"/>
    <property type="match status" value="1"/>
</dbReference>
<evidence type="ECO:0000256" key="11">
    <source>
        <dbReference type="ARBA" id="ARBA00022840"/>
    </source>
</evidence>
<dbReference type="PROSITE" id="PS01316">
    <property type="entry name" value="ATP_P_PHORIBOSYLTR"/>
    <property type="match status" value="1"/>
</dbReference>
<evidence type="ECO:0000256" key="4">
    <source>
        <dbReference type="ARBA" id="ARBA00005539"/>
    </source>
</evidence>
<evidence type="ECO:0000313" key="19">
    <source>
        <dbReference type="Proteomes" id="UP000479639"/>
    </source>
</evidence>
<evidence type="ECO:0000256" key="13">
    <source>
        <dbReference type="ARBA" id="ARBA00024861"/>
    </source>
</evidence>
<evidence type="ECO:0000256" key="12">
    <source>
        <dbReference type="ARBA" id="ARBA00023102"/>
    </source>
</evidence>
<evidence type="ECO:0000256" key="10">
    <source>
        <dbReference type="ARBA" id="ARBA00022741"/>
    </source>
</evidence>
<evidence type="ECO:0000256" key="7">
    <source>
        <dbReference type="ARBA" id="ARBA00022605"/>
    </source>
</evidence>
<evidence type="ECO:0000259" key="17">
    <source>
        <dbReference type="PROSITE" id="PS50862"/>
    </source>
</evidence>
<evidence type="ECO:0000256" key="8">
    <source>
        <dbReference type="ARBA" id="ARBA00022676"/>
    </source>
</evidence>
<dbReference type="Proteomes" id="UP000479639">
    <property type="component" value="Unassembled WGS sequence"/>
</dbReference>
<sequence length="570" mass="59565">MNAVTPSGFRDVLAEEARAREVITRAVADLFAERGYAPIETPTLEVMDVVRAGGRMPASPFKFFDSHDDLLAMRPDVTLQIARMCATRLADEPGPLRFRYTQRVFREAEADNQAQARELTQCGVECIGPTGPAADAEIVALFVEALTLAGAGTFVLGLATVGVLRALLERSGASEPWKAAVLDAYHDSDFVALDRLCAAGAPGAVLAADGDAAPDPGCVAPAYAAAIGRLARIRGAHDAIDEVRALAAPLGCIADLDDFQATYDRLADAGLAERILVDFSVVSSFNYYTGIVFEAYAPAVGSPLGSGGRYDRTLGAYGPDRPAAGFAFYLEQAMAAAATAGAEGVARPLRIAVPKGSLNGEAIACLEEAGLDVTGLASPGRSLVISNPGVDYIIVRPSDAPVFVALGAADCGICGKDSLLEVGADVVELVDLRFGGCRFVVAEAAGTTAAIEERYRKLGAMRVATKYPSITRSHFARRGTQVEIVYLHGNVELAPMVGLADRIVDITATGTTLAENNLEIVDEVLASTARFFANGCALRTDDRIVGLARTLAACAPAHTYAPIAGASNPA</sequence>
<comment type="catalytic activity">
    <reaction evidence="1 16">
        <text>1-(5-phospho-beta-D-ribosyl)-ATP + diphosphate = 5-phospho-alpha-D-ribose 1-diphosphate + ATP</text>
        <dbReference type="Rhea" id="RHEA:18473"/>
        <dbReference type="ChEBI" id="CHEBI:30616"/>
        <dbReference type="ChEBI" id="CHEBI:33019"/>
        <dbReference type="ChEBI" id="CHEBI:58017"/>
        <dbReference type="ChEBI" id="CHEBI:73183"/>
        <dbReference type="EC" id="2.4.2.17"/>
    </reaction>
</comment>
<dbReference type="FunFam" id="3.40.190.10:FF:000008">
    <property type="entry name" value="ATP phosphoribosyltransferase"/>
    <property type="match status" value="1"/>
</dbReference>
<comment type="similarity">
    <text evidence="5 16">Belongs to the ATP phosphoribosyltransferase family. Short subfamily.</text>
</comment>
<dbReference type="EMBL" id="WAJS01000015">
    <property type="protein sequence ID" value="KAB1648589.1"/>
    <property type="molecule type" value="Genomic_DNA"/>
</dbReference>
<evidence type="ECO:0000256" key="5">
    <source>
        <dbReference type="ARBA" id="ARBA00009489"/>
    </source>
</evidence>
<dbReference type="GO" id="GO:0000105">
    <property type="term" value="P:L-histidine biosynthetic process"/>
    <property type="evidence" value="ECO:0007669"/>
    <property type="project" value="UniProtKB-UniRule"/>
</dbReference>
<comment type="function">
    <text evidence="14 15">Required for the first step of histidine biosynthesis. May allow the feedback regulation of ATP phosphoribosyltransferase activity by histidine.</text>
</comment>
<feature type="domain" description="Aminoacyl-transfer RNA synthetases class-II family profile" evidence="17">
    <location>
        <begin position="23"/>
        <end position="562"/>
    </location>
</feature>
<comment type="miscellaneous">
    <text evidence="15">This function is generally fulfilled by the C-terminal part of HisG, which is missing in some bacteria such as this one.</text>
</comment>
<comment type="caution">
    <text evidence="18">The sequence shown here is derived from an EMBL/GenBank/DDBJ whole genome shotgun (WGS) entry which is preliminary data.</text>
</comment>
<evidence type="ECO:0000256" key="6">
    <source>
        <dbReference type="ARBA" id="ARBA00022490"/>
    </source>
</evidence>
<dbReference type="InterPro" id="IPR004517">
    <property type="entry name" value="HisZ"/>
</dbReference>
<keyword evidence="10 16" id="KW-0547">Nucleotide-binding</keyword>
<dbReference type="SUPFAM" id="SSF55681">
    <property type="entry name" value="Class II aaRS and biotin synthetases"/>
    <property type="match status" value="1"/>
</dbReference>
<dbReference type="InterPro" id="IPR041715">
    <property type="entry name" value="HisRS-like_core"/>
</dbReference>
<evidence type="ECO:0000256" key="1">
    <source>
        <dbReference type="ARBA" id="ARBA00000915"/>
    </source>
</evidence>
<dbReference type="NCBIfam" id="TIGR00070">
    <property type="entry name" value="hisG"/>
    <property type="match status" value="1"/>
</dbReference>
<comment type="domain">
    <text evidence="16">Lacks the C-terminal regulatory region which is replaced by HisZ.</text>
</comment>
<keyword evidence="8 16" id="KW-0328">Glycosyltransferase</keyword>
<comment type="function">
    <text evidence="13 16">Catalyzes the condensation of ATP and 5-phosphoribose 1-diphosphate to form N'-(5'-phosphoribosyl)-ATP (PR-ATP). Has a crucial role in the pathway because the rate of histidine biosynthesis seems to be controlled primarily by regulation of HisG enzymatic activity.</text>
</comment>
<evidence type="ECO:0000313" key="18">
    <source>
        <dbReference type="EMBL" id="KAB1648589.1"/>
    </source>
</evidence>
<dbReference type="RefSeq" id="WP_151430467.1">
    <property type="nucleotide sequence ID" value="NZ_JANJZI010000014.1"/>
</dbReference>
<dbReference type="Pfam" id="PF13393">
    <property type="entry name" value="tRNA-synt_His"/>
    <property type="match status" value="1"/>
</dbReference>
<keyword evidence="19" id="KW-1185">Reference proteome</keyword>
<gene>
    <name evidence="16" type="primary">hisG</name>
    <name evidence="15" type="synonym">hisZ</name>
    <name evidence="18" type="ORF">F8D48_06140</name>
</gene>
<dbReference type="PROSITE" id="PS50862">
    <property type="entry name" value="AA_TRNA_LIGASE_II"/>
    <property type="match status" value="1"/>
</dbReference>
<comment type="subcellular location">
    <subcellularLocation>
        <location evidence="2 16">Cytoplasm</location>
    </subcellularLocation>
</comment>
<reference evidence="18 19" key="1">
    <citation type="submission" date="2019-09" db="EMBL/GenBank/DDBJ databases">
        <title>Whole genome shotgun sequencing (WGS) of Ellagibacter isourolithinifaciens DSM 104140(T) and Adlercreutzia muris DSM 29508(T).</title>
        <authorList>
            <person name="Stoll D.A."/>
            <person name="Danylec N."/>
            <person name="Huch M."/>
        </authorList>
    </citation>
    <scope>NUCLEOTIDE SEQUENCE [LARGE SCALE GENOMIC DNA]</scope>
    <source>
        <strain evidence="18 19">DSM 29508</strain>
    </source>
</reference>
<dbReference type="InterPro" id="IPR045864">
    <property type="entry name" value="aa-tRNA-synth_II/BPL/LPL"/>
</dbReference>
<organism evidence="18 19">
    <name type="scientific">Adlercreutzia muris</name>
    <dbReference type="NCBI Taxonomy" id="1796610"/>
    <lineage>
        <taxon>Bacteria</taxon>
        <taxon>Bacillati</taxon>
        <taxon>Actinomycetota</taxon>
        <taxon>Coriobacteriia</taxon>
        <taxon>Eggerthellales</taxon>
        <taxon>Eggerthellaceae</taxon>
        <taxon>Adlercreutzia</taxon>
    </lineage>
</organism>
<evidence type="ECO:0000256" key="2">
    <source>
        <dbReference type="ARBA" id="ARBA00004496"/>
    </source>
</evidence>